<name>N2B9T9_9HELI</name>
<organism evidence="2 4">
    <name type="scientific">Helicobacter bilis WiWa</name>
    <dbReference type="NCBI Taxonomy" id="1235804"/>
    <lineage>
        <taxon>Bacteria</taxon>
        <taxon>Pseudomonadati</taxon>
        <taxon>Campylobacterota</taxon>
        <taxon>Epsilonproteobacteria</taxon>
        <taxon>Campylobacterales</taxon>
        <taxon>Helicobacteraceae</taxon>
        <taxon>Helicobacter</taxon>
    </lineage>
</organism>
<protein>
    <submittedName>
        <fullName evidence="2">Uncharacterized protein</fullName>
    </submittedName>
</protein>
<proteinExistence type="predicted"/>
<keyword evidence="1" id="KW-0812">Transmembrane</keyword>
<keyword evidence="1" id="KW-0472">Membrane</keyword>
<evidence type="ECO:0000256" key="1">
    <source>
        <dbReference type="SAM" id="Phobius"/>
    </source>
</evidence>
<keyword evidence="1" id="KW-1133">Transmembrane helix</keyword>
<accession>N2B9T9</accession>
<evidence type="ECO:0000313" key="4">
    <source>
        <dbReference type="Proteomes" id="UP000012527"/>
    </source>
</evidence>
<evidence type="ECO:0000313" key="2">
    <source>
        <dbReference type="EMBL" id="EMZ37176.1"/>
    </source>
</evidence>
<sequence>MKEYYKSLSDFFKSLMLFCATISTGLIAYIYTSSDYSMLVLLACYVCFMCAITCGFVSYECISKIKDNERS</sequence>
<reference evidence="2 4" key="1">
    <citation type="submission" date="2013-02" db="EMBL/GenBank/DDBJ databases">
        <title>The Genome Sequence of Helicobacter bilis WiWa.</title>
        <authorList>
            <consortium name="The Broad Institute Genome Sequencing Platform"/>
            <person name="Ward D."/>
            <person name="Overstreet A.-M.C."/>
            <person name="Ramer-Tait A.E."/>
            <person name="Phillips G.J."/>
            <person name="Wannemuehler M.J."/>
            <person name="Walker B."/>
            <person name="Young S.K."/>
            <person name="Zeng Q."/>
            <person name="Gargeya S."/>
            <person name="Fitzgerald M."/>
            <person name="Haas B."/>
            <person name="Abouelleil A."/>
            <person name="Alvarado L."/>
            <person name="Arachchi H.M."/>
            <person name="Berlin A.M."/>
            <person name="Chapman S.B."/>
            <person name="Dewar J."/>
            <person name="Goldberg J."/>
            <person name="Griggs A."/>
            <person name="Gujja S."/>
            <person name="Hansen M."/>
            <person name="Howarth C."/>
            <person name="Imamovic A."/>
            <person name="Larimer J."/>
            <person name="McCowan C."/>
            <person name="Murphy C."/>
            <person name="Neiman D."/>
            <person name="Pearson M."/>
            <person name="Priest M."/>
            <person name="Roberts A."/>
            <person name="Saif S."/>
            <person name="Shea T."/>
            <person name="Sisk P."/>
            <person name="Sykes S."/>
            <person name="Wortman J."/>
            <person name="Nusbaum C."/>
            <person name="Birren B."/>
        </authorList>
    </citation>
    <scope>NUCLEOTIDE SEQUENCE [LARGE SCALE GENOMIC DNA]</scope>
    <source>
        <strain evidence="2 4">WiWa</strain>
    </source>
</reference>
<dbReference type="EMBL" id="AQFW01000020">
    <property type="protein sequence ID" value="EMZ37241.1"/>
    <property type="molecule type" value="Genomic_DNA"/>
</dbReference>
<dbReference type="PATRIC" id="fig|1235804.3.peg.2396"/>
<dbReference type="Proteomes" id="UP000012527">
    <property type="component" value="Unassembled WGS sequence"/>
</dbReference>
<feature type="transmembrane region" description="Helical" evidence="1">
    <location>
        <begin position="38"/>
        <end position="62"/>
    </location>
</feature>
<dbReference type="AlphaFoldDB" id="N2B9T9"/>
<gene>
    <name evidence="2" type="ORF">C826_02173</name>
    <name evidence="3" type="ORF">C826_02238</name>
</gene>
<feature type="transmembrane region" description="Helical" evidence="1">
    <location>
        <begin position="12"/>
        <end position="32"/>
    </location>
</feature>
<dbReference type="EMBL" id="AQFW01000020">
    <property type="protein sequence ID" value="EMZ37176.1"/>
    <property type="molecule type" value="Genomic_DNA"/>
</dbReference>
<evidence type="ECO:0000313" key="3">
    <source>
        <dbReference type="EMBL" id="EMZ37241.1"/>
    </source>
</evidence>
<comment type="caution">
    <text evidence="2">The sequence shown here is derived from an EMBL/GenBank/DDBJ whole genome shotgun (WGS) entry which is preliminary data.</text>
</comment>
<dbReference type="HOGENOM" id="CLU_2734467_0_0_7"/>